<keyword evidence="2" id="KW-1185">Reference proteome</keyword>
<reference evidence="2" key="1">
    <citation type="submission" date="2013-09" db="EMBL/GenBank/DDBJ databases">
        <title>Corchorus olitorius genome sequencing.</title>
        <authorList>
            <person name="Alam M."/>
            <person name="Haque M.S."/>
            <person name="Islam M.S."/>
            <person name="Emdad E.M."/>
            <person name="Islam M.M."/>
            <person name="Ahmed B."/>
            <person name="Halim A."/>
            <person name="Hossen Q.M.M."/>
            <person name="Hossain M.Z."/>
            <person name="Ahmed R."/>
            <person name="Khan M.M."/>
            <person name="Islam R."/>
            <person name="Rashid M.M."/>
            <person name="Khan S.A."/>
            <person name="Rahman M.S."/>
            <person name="Alam M."/>
            <person name="Yahiya A.S."/>
            <person name="Khan M.S."/>
            <person name="Azam M.S."/>
            <person name="Haque T."/>
            <person name="Lashkar M.Z.H."/>
            <person name="Akhand A.I."/>
            <person name="Morshed G."/>
            <person name="Roy S."/>
            <person name="Uddin K.S."/>
            <person name="Rabeya T."/>
            <person name="Hossain A.S."/>
            <person name="Chowdhury A."/>
            <person name="Snigdha A.R."/>
            <person name="Mortoza M.S."/>
            <person name="Matin S.A."/>
            <person name="Hoque S.M.E."/>
            <person name="Islam M.K."/>
            <person name="Roy D.K."/>
            <person name="Haider R."/>
            <person name="Moosa M.M."/>
            <person name="Elias S.M."/>
            <person name="Hasan A.M."/>
            <person name="Jahan S."/>
            <person name="Shafiuddin M."/>
            <person name="Mahmood N."/>
            <person name="Shommy N.S."/>
        </authorList>
    </citation>
    <scope>NUCLEOTIDE SEQUENCE [LARGE SCALE GENOMIC DNA]</scope>
    <source>
        <strain evidence="2">cv. O-4</strain>
    </source>
</reference>
<protein>
    <submittedName>
        <fullName evidence="1">Uncharacterized protein</fullName>
    </submittedName>
</protein>
<feature type="non-terminal residue" evidence="1">
    <location>
        <position position="1"/>
    </location>
</feature>
<evidence type="ECO:0000313" key="1">
    <source>
        <dbReference type="EMBL" id="OMP13325.1"/>
    </source>
</evidence>
<accession>A0A1R3L1V3</accession>
<proteinExistence type="predicted"/>
<comment type="caution">
    <text evidence="1">The sequence shown here is derived from an EMBL/GenBank/DDBJ whole genome shotgun (WGS) entry which is preliminary data.</text>
</comment>
<name>A0A1R3L1V3_9ROSI</name>
<dbReference type="Proteomes" id="UP000187203">
    <property type="component" value="Unassembled WGS sequence"/>
</dbReference>
<organism evidence="1 2">
    <name type="scientific">Corchorus olitorius</name>
    <dbReference type="NCBI Taxonomy" id="93759"/>
    <lineage>
        <taxon>Eukaryota</taxon>
        <taxon>Viridiplantae</taxon>
        <taxon>Streptophyta</taxon>
        <taxon>Embryophyta</taxon>
        <taxon>Tracheophyta</taxon>
        <taxon>Spermatophyta</taxon>
        <taxon>Magnoliopsida</taxon>
        <taxon>eudicotyledons</taxon>
        <taxon>Gunneridae</taxon>
        <taxon>Pentapetalae</taxon>
        <taxon>rosids</taxon>
        <taxon>malvids</taxon>
        <taxon>Malvales</taxon>
        <taxon>Malvaceae</taxon>
        <taxon>Grewioideae</taxon>
        <taxon>Apeibeae</taxon>
        <taxon>Corchorus</taxon>
    </lineage>
</organism>
<dbReference type="EMBL" id="AWUE01004573">
    <property type="protein sequence ID" value="OMP13325.1"/>
    <property type="molecule type" value="Genomic_DNA"/>
</dbReference>
<sequence length="235" mass="26299">RRLAPRRFLHEQPDEGHVIDEVTPEHAARLLQEAVEPFQPGLLHPDRRAFHVADRHVERAAHAHRERDLHFGLVAAEELFLLWRADRHEQQVGPRVADLRHHLRFFVLALPVAVAVAGQYQVRVLALVGAGDLADDLFLRAEQEHAPALLAGAAHQRLEQVDAGHALLERLAQQARGPHDRHAVDVDERAVVDNLAQFGIAAGLDQLVDVDDDVLVRAAALDEALDGLQRLFHRQ</sequence>
<gene>
    <name evidence="1" type="ORF">COLO4_01884</name>
</gene>
<dbReference type="AlphaFoldDB" id="A0A1R3L1V3"/>
<evidence type="ECO:0000313" key="2">
    <source>
        <dbReference type="Proteomes" id="UP000187203"/>
    </source>
</evidence>
<feature type="non-terminal residue" evidence="1">
    <location>
        <position position="235"/>
    </location>
</feature>